<keyword evidence="2" id="KW-1185">Reference proteome</keyword>
<proteinExistence type="predicted"/>
<accession>A0ACD3ZFR6</accession>
<dbReference type="Proteomes" id="UP000830768">
    <property type="component" value="Chromosome 9"/>
</dbReference>
<reference evidence="1" key="1">
    <citation type="submission" date="2021-11" db="EMBL/GenBank/DDBJ databases">
        <title>Fusarium solani-melongenae Genome sequencing and assembly.</title>
        <authorList>
            <person name="Xie S."/>
            <person name="Huang L."/>
            <person name="Zhang X."/>
        </authorList>
    </citation>
    <scope>NUCLEOTIDE SEQUENCE</scope>
    <source>
        <strain evidence="1">CRI 24-3</strain>
    </source>
</reference>
<dbReference type="EMBL" id="CP090037">
    <property type="protein sequence ID" value="UPL00066.1"/>
    <property type="molecule type" value="Genomic_DNA"/>
</dbReference>
<gene>
    <name evidence="1" type="ORF">LCI18_011000</name>
</gene>
<organism evidence="1 2">
    <name type="scientific">Fusarium solani subsp. cucurbitae</name>
    <name type="common">Neocosmosporum cucurbitae</name>
    <dbReference type="NCBI Taxonomy" id="2747967"/>
    <lineage>
        <taxon>Eukaryota</taxon>
        <taxon>Fungi</taxon>
        <taxon>Dikarya</taxon>
        <taxon>Ascomycota</taxon>
        <taxon>Pezizomycotina</taxon>
        <taxon>Sordariomycetes</taxon>
        <taxon>Hypocreomycetidae</taxon>
        <taxon>Hypocreales</taxon>
        <taxon>Nectriaceae</taxon>
        <taxon>Fusarium</taxon>
        <taxon>Fusarium solani species complex</taxon>
    </lineage>
</organism>
<evidence type="ECO:0000313" key="1">
    <source>
        <dbReference type="EMBL" id="UPL00066.1"/>
    </source>
</evidence>
<protein>
    <submittedName>
        <fullName evidence="1">Uncharacterized protein</fullName>
    </submittedName>
</protein>
<evidence type="ECO:0000313" key="2">
    <source>
        <dbReference type="Proteomes" id="UP000830768"/>
    </source>
</evidence>
<name>A0ACD3ZFR6_FUSSC</name>
<sequence length="1078" mass="120673">MLSARGTSWTKYGYLHGKENAYDPIKNPDGDVILTNAFNWFILEDLAKFMNSHHELDKSLLTYGEGYTGTLRLRSAMAKHLNRHFHPAQAIDAEEITFTAGVTNINEVCALVTCDPGEAIMLGRPIYGPFSKDFVMRTGVKLEYVSVGDTDQFSPDCIAGYEAGFEDAKARGVNIKALVICNPHNPIGQCYPRETLVALLRFCASKGIHLISDEIYALSVYNQEDNGSERFTSLRAVDTLGIIDPSQVHILHGMSKDYAAAGLRLGCVITQNKEFSKAVRAICRFSSPSQLSMDLAAKFLEDEAFVDQFLEKSRTRLQSGRVLTNKLLKEANINYHEKGNAGLFVWLDLSQHLDLEEVNGDEWKAEKRLSRRLTRAGVIMDTGSEYRAPRAGRFRLMFTVDEGTLREGIKRNTIMRFHRLLLDEKSFQLPNKCRVRRVAVGRERYGVIGYGVVMYDPPCAFGCIDTVKGYALDCKDDHGMGEHSSSMHMAAATPECKATNDPFLQTMAWCFHTHCTDEKNSTLENIWEMDIVGRLKIQPTPKYSYQVALALTAKDPPTEIVDKEESLVSKFYATVIDPPLFGRYHAVPVLGLGFVPTRGQGLFVTYIWIINIILSAVGYKVRDPMSWYGSLEQQLIAYISNRVGLLSFANLALAVLFSSRNNVLLFVTNWSHSTFLLIHRWIAVICMLQACLHSAIYLQFYLDPLTGEDAYVEESKLDYWIWGIVATLALVLLMPFSILPLRQKLYETFLASHIVLALLSMIGCMLHIFYRYEWQWGYQTWIWITFAFWIFDRFLARPLRVVQNGVKRAIVTVIDEDYLQLTIPRVEAEGHVYLYFPILTWRFWENHPFSVAAVSSGPTHSQKTQSHNGSDNVNEEEKKAPGTDLERVSTDAAIPGLVIFVRRHTGLTSLLSAQANSSTGIPVLVEGSYGPQASILPSPAPYPTIEYPNIICVAGGVGVTGVLPCLDRSPSVMGLRGKKKLFWGVRTEPLVQAVRDIIPQVHHGEDGHENWNDFDVSISVGKRFDLNAVLAEELGSVTGGTMVVVCGPSGMADEVRVAVTQLGKKGSVVRLIEESFAW</sequence>